<sequence length="176" mass="18642">MASSFFSILSRVAAADSSLMMRSIISSERSLQLMPMLMAVSCRSPVRTQTLMLASWRVWIVSGTPSWRRSSMAVAPRRKKSCSIISEALSSSSARLPPTVVAAFSPSTVSPSPLQSFPALPPFATSSVSSYSSTTTIRSPISSPSRPRLPGIFSSRLTSVPAAPASPPRPLASPPS</sequence>
<feature type="compositionally biased region" description="Pro residues" evidence="1">
    <location>
        <begin position="164"/>
        <end position="176"/>
    </location>
</feature>
<dbReference type="EMBL" id="CVQH01008136">
    <property type="protein sequence ID" value="CRK17067.1"/>
    <property type="molecule type" value="Genomic_DNA"/>
</dbReference>
<keyword evidence="3" id="KW-1185">Reference proteome</keyword>
<evidence type="ECO:0000256" key="1">
    <source>
        <dbReference type="SAM" id="MobiDB-lite"/>
    </source>
</evidence>
<evidence type="ECO:0000313" key="2">
    <source>
        <dbReference type="EMBL" id="CRK17067.1"/>
    </source>
</evidence>
<protein>
    <submittedName>
        <fullName evidence="2">Uncharacterized protein</fullName>
    </submittedName>
</protein>
<feature type="region of interest" description="Disordered" evidence="1">
    <location>
        <begin position="127"/>
        <end position="176"/>
    </location>
</feature>
<gene>
    <name evidence="2" type="ORF">BN1708_017541</name>
</gene>
<organism evidence="2 3">
    <name type="scientific">Verticillium longisporum</name>
    <name type="common">Verticillium dahliae var. longisporum</name>
    <dbReference type="NCBI Taxonomy" id="100787"/>
    <lineage>
        <taxon>Eukaryota</taxon>
        <taxon>Fungi</taxon>
        <taxon>Dikarya</taxon>
        <taxon>Ascomycota</taxon>
        <taxon>Pezizomycotina</taxon>
        <taxon>Sordariomycetes</taxon>
        <taxon>Hypocreomycetidae</taxon>
        <taxon>Glomerellales</taxon>
        <taxon>Plectosphaerellaceae</taxon>
        <taxon>Verticillium</taxon>
    </lineage>
</organism>
<dbReference type="AlphaFoldDB" id="A0A0G4L4V8"/>
<feature type="compositionally biased region" description="Low complexity" evidence="1">
    <location>
        <begin position="127"/>
        <end position="148"/>
    </location>
</feature>
<name>A0A0G4L4V8_VERLO</name>
<evidence type="ECO:0000313" key="3">
    <source>
        <dbReference type="Proteomes" id="UP000044602"/>
    </source>
</evidence>
<proteinExistence type="predicted"/>
<accession>A0A0G4L4V8</accession>
<reference evidence="2 3" key="1">
    <citation type="submission" date="2015-05" db="EMBL/GenBank/DDBJ databases">
        <authorList>
            <person name="Wang D.B."/>
            <person name="Wang M."/>
        </authorList>
    </citation>
    <scope>NUCLEOTIDE SEQUENCE [LARGE SCALE GENOMIC DNA]</scope>
    <source>
        <strain evidence="2">VL1</strain>
    </source>
</reference>
<dbReference type="Proteomes" id="UP000044602">
    <property type="component" value="Unassembled WGS sequence"/>
</dbReference>